<protein>
    <submittedName>
        <fullName evidence="2">Uncharacterized protein</fullName>
    </submittedName>
</protein>
<feature type="region of interest" description="Disordered" evidence="1">
    <location>
        <begin position="1"/>
        <end position="29"/>
    </location>
</feature>
<dbReference type="InterPro" id="IPR029016">
    <property type="entry name" value="GAF-like_dom_sf"/>
</dbReference>
<evidence type="ECO:0000313" key="3">
    <source>
        <dbReference type="Proteomes" id="UP001208570"/>
    </source>
</evidence>
<dbReference type="AlphaFoldDB" id="A0AAD9MYM3"/>
<evidence type="ECO:0000256" key="1">
    <source>
        <dbReference type="SAM" id="MobiDB-lite"/>
    </source>
</evidence>
<name>A0AAD9MYM3_9ANNE</name>
<proteinExistence type="predicted"/>
<comment type="caution">
    <text evidence="2">The sequence shown here is derived from an EMBL/GenBank/DDBJ whole genome shotgun (WGS) entry which is preliminary data.</text>
</comment>
<dbReference type="EMBL" id="JAODUP010000397">
    <property type="protein sequence ID" value="KAK2150637.1"/>
    <property type="molecule type" value="Genomic_DNA"/>
</dbReference>
<dbReference type="SUPFAM" id="SSF55781">
    <property type="entry name" value="GAF domain-like"/>
    <property type="match status" value="1"/>
</dbReference>
<reference evidence="2" key="1">
    <citation type="journal article" date="2023" name="Mol. Biol. Evol.">
        <title>Third-Generation Sequencing Reveals the Adaptive Role of the Epigenome in Three Deep-Sea Polychaetes.</title>
        <authorList>
            <person name="Perez M."/>
            <person name="Aroh O."/>
            <person name="Sun Y."/>
            <person name="Lan Y."/>
            <person name="Juniper S.K."/>
            <person name="Young C.R."/>
            <person name="Angers B."/>
            <person name="Qian P.Y."/>
        </authorList>
    </citation>
    <scope>NUCLEOTIDE SEQUENCE</scope>
    <source>
        <strain evidence="2">P08H-3</strain>
    </source>
</reference>
<keyword evidence="3" id="KW-1185">Reference proteome</keyword>
<accession>A0AAD9MYM3</accession>
<gene>
    <name evidence="2" type="ORF">LSH36_397g01020</name>
</gene>
<evidence type="ECO:0000313" key="2">
    <source>
        <dbReference type="EMBL" id="KAK2150637.1"/>
    </source>
</evidence>
<organism evidence="2 3">
    <name type="scientific">Paralvinella palmiformis</name>
    <dbReference type="NCBI Taxonomy" id="53620"/>
    <lineage>
        <taxon>Eukaryota</taxon>
        <taxon>Metazoa</taxon>
        <taxon>Spiralia</taxon>
        <taxon>Lophotrochozoa</taxon>
        <taxon>Annelida</taxon>
        <taxon>Polychaeta</taxon>
        <taxon>Sedentaria</taxon>
        <taxon>Canalipalpata</taxon>
        <taxon>Terebellida</taxon>
        <taxon>Terebelliformia</taxon>
        <taxon>Alvinellidae</taxon>
        <taxon>Paralvinella</taxon>
    </lineage>
</organism>
<sequence>MRRYPAKPTARLNSKPTSPPTLRSRDETKPVKYRLWPRKKVGKINAVETLLETYLAFCGMAVSNAQALEAYSREYDRNKALLEVVHSLFEEQTSVEGVVLKIMNKAQALLKCERCIVMLKTQQDLSPDVSHASLAICLPICLSICLPLSLSFHPYVS</sequence>
<dbReference type="Proteomes" id="UP001208570">
    <property type="component" value="Unassembled WGS sequence"/>
</dbReference>
<dbReference type="Gene3D" id="3.30.450.40">
    <property type="match status" value="1"/>
</dbReference>